<dbReference type="AlphaFoldDB" id="A0AAN8V8X9"/>
<keyword evidence="1" id="KW-1133">Transmembrane helix</keyword>
<reference evidence="2 3" key="1">
    <citation type="submission" date="2023-12" db="EMBL/GenBank/DDBJ databases">
        <title>A high-quality genome assembly for Dillenia turbinata (Dilleniales).</title>
        <authorList>
            <person name="Chanderbali A."/>
        </authorList>
    </citation>
    <scope>NUCLEOTIDE SEQUENCE [LARGE SCALE GENOMIC DNA]</scope>
    <source>
        <strain evidence="2">LSX21</strain>
        <tissue evidence="2">Leaf</tissue>
    </source>
</reference>
<proteinExistence type="predicted"/>
<keyword evidence="3" id="KW-1185">Reference proteome</keyword>
<organism evidence="2 3">
    <name type="scientific">Dillenia turbinata</name>
    <dbReference type="NCBI Taxonomy" id="194707"/>
    <lineage>
        <taxon>Eukaryota</taxon>
        <taxon>Viridiplantae</taxon>
        <taxon>Streptophyta</taxon>
        <taxon>Embryophyta</taxon>
        <taxon>Tracheophyta</taxon>
        <taxon>Spermatophyta</taxon>
        <taxon>Magnoliopsida</taxon>
        <taxon>eudicotyledons</taxon>
        <taxon>Gunneridae</taxon>
        <taxon>Pentapetalae</taxon>
        <taxon>Dilleniales</taxon>
        <taxon>Dilleniaceae</taxon>
        <taxon>Dillenia</taxon>
    </lineage>
</organism>
<keyword evidence="1" id="KW-0472">Membrane</keyword>
<name>A0AAN8V8X9_9MAGN</name>
<gene>
    <name evidence="2" type="ORF">RJ641_007515</name>
</gene>
<keyword evidence="1" id="KW-0812">Transmembrane</keyword>
<accession>A0AAN8V8X9</accession>
<feature type="transmembrane region" description="Helical" evidence="1">
    <location>
        <begin position="5"/>
        <end position="22"/>
    </location>
</feature>
<dbReference type="Proteomes" id="UP001370490">
    <property type="component" value="Unassembled WGS sequence"/>
</dbReference>
<evidence type="ECO:0000313" key="2">
    <source>
        <dbReference type="EMBL" id="KAK6925796.1"/>
    </source>
</evidence>
<feature type="transmembrane region" description="Helical" evidence="1">
    <location>
        <begin position="28"/>
        <end position="46"/>
    </location>
</feature>
<evidence type="ECO:0000256" key="1">
    <source>
        <dbReference type="SAM" id="Phobius"/>
    </source>
</evidence>
<comment type="caution">
    <text evidence="2">The sequence shown here is derived from an EMBL/GenBank/DDBJ whole genome shotgun (WGS) entry which is preliminary data.</text>
</comment>
<evidence type="ECO:0000313" key="3">
    <source>
        <dbReference type="Proteomes" id="UP001370490"/>
    </source>
</evidence>
<dbReference type="EMBL" id="JBAMMX010000015">
    <property type="protein sequence ID" value="KAK6925796.1"/>
    <property type="molecule type" value="Genomic_DNA"/>
</dbReference>
<sequence length="105" mass="12047">MKLPGLVIMCLIHSGFLVYVMVVASQTVYLISAVLTLFTIGWYIFIKFCQSKMWFEFNIGPLEKIQLAQGVLGSELYEANSFVGPLERQWNMNFEVHSRSEEVYG</sequence>
<protein>
    <submittedName>
        <fullName evidence="2">Uncharacterized protein</fullName>
    </submittedName>
</protein>